<comment type="caution">
    <text evidence="2">The sequence shown here is derived from an EMBL/GenBank/DDBJ whole genome shotgun (WGS) entry which is preliminary data.</text>
</comment>
<feature type="compositionally biased region" description="Polar residues" evidence="1">
    <location>
        <begin position="306"/>
        <end position="317"/>
    </location>
</feature>
<accession>A0AAD6TV62</accession>
<evidence type="ECO:0000313" key="2">
    <source>
        <dbReference type="EMBL" id="KAJ7078546.1"/>
    </source>
</evidence>
<protein>
    <recommendedName>
        <fullName evidence="4">Origin recognition complex subunit 6</fullName>
    </recommendedName>
</protein>
<dbReference type="AlphaFoldDB" id="A0AAD6TV62"/>
<gene>
    <name evidence="2" type="ORF">B0H15DRAFT_804770</name>
</gene>
<proteinExistence type="predicted"/>
<evidence type="ECO:0000313" key="3">
    <source>
        <dbReference type="Proteomes" id="UP001222325"/>
    </source>
</evidence>
<keyword evidence="3" id="KW-1185">Reference proteome</keyword>
<evidence type="ECO:0008006" key="4">
    <source>
        <dbReference type="Google" id="ProtNLM"/>
    </source>
</evidence>
<feature type="region of interest" description="Disordered" evidence="1">
    <location>
        <begin position="204"/>
        <end position="361"/>
    </location>
</feature>
<dbReference type="EMBL" id="JARJCN010000065">
    <property type="protein sequence ID" value="KAJ7078546.1"/>
    <property type="molecule type" value="Genomic_DNA"/>
</dbReference>
<evidence type="ECO:0000256" key="1">
    <source>
        <dbReference type="SAM" id="MobiDB-lite"/>
    </source>
</evidence>
<feature type="compositionally biased region" description="Basic and acidic residues" evidence="1">
    <location>
        <begin position="223"/>
        <end position="234"/>
    </location>
</feature>
<feature type="compositionally biased region" description="Low complexity" evidence="1">
    <location>
        <begin position="334"/>
        <end position="344"/>
    </location>
</feature>
<name>A0AAD6TV62_9AGAR</name>
<sequence length="410" mass="45307">MAPRMQTLEKLCHDSQTLAEAKKLLVTARLNTAAGSGFDLREQRTGLDAACAYIASQNLNNTHVTIQAAQVASCQSMPKFRKLLLVVEKAIAGRKPARRAPLKFGALISAHCSRIPLSAVPLMDGVDVKVVKVLESIDDGEISDDEITCAVFAWFCNLVEGIPADSLEDTYDLSSANMRQLSKILKKICGRAFEAKIREEYKQLRASPAKSASTSPRKSPTKPLRELPTRDSPQKRKVTFPDADDDLPMPDSPTKRPKLAQPTASSSLITLESIREREMRTTRSMSGSPTKPGPAPSTPRRALRTYSRSPSKSQAAATPTRPVKLLRQVDMELDTPAEPPSSDASSDEDTTPPPRRRFRPIFRDQQQWAMRDPRLAKLARAAAEHHTRMVSLYGAPFLDYRRDDSAMTSD</sequence>
<organism evidence="2 3">
    <name type="scientific">Mycena belliarum</name>
    <dbReference type="NCBI Taxonomy" id="1033014"/>
    <lineage>
        <taxon>Eukaryota</taxon>
        <taxon>Fungi</taxon>
        <taxon>Dikarya</taxon>
        <taxon>Basidiomycota</taxon>
        <taxon>Agaricomycotina</taxon>
        <taxon>Agaricomycetes</taxon>
        <taxon>Agaricomycetidae</taxon>
        <taxon>Agaricales</taxon>
        <taxon>Marasmiineae</taxon>
        <taxon>Mycenaceae</taxon>
        <taxon>Mycena</taxon>
    </lineage>
</organism>
<dbReference type="Proteomes" id="UP001222325">
    <property type="component" value="Unassembled WGS sequence"/>
</dbReference>
<reference evidence="2" key="1">
    <citation type="submission" date="2023-03" db="EMBL/GenBank/DDBJ databases">
        <title>Massive genome expansion in bonnet fungi (Mycena s.s.) driven by repeated elements and novel gene families across ecological guilds.</title>
        <authorList>
            <consortium name="Lawrence Berkeley National Laboratory"/>
            <person name="Harder C.B."/>
            <person name="Miyauchi S."/>
            <person name="Viragh M."/>
            <person name="Kuo A."/>
            <person name="Thoen E."/>
            <person name="Andreopoulos B."/>
            <person name="Lu D."/>
            <person name="Skrede I."/>
            <person name="Drula E."/>
            <person name="Henrissat B."/>
            <person name="Morin E."/>
            <person name="Kohler A."/>
            <person name="Barry K."/>
            <person name="LaButti K."/>
            <person name="Morin E."/>
            <person name="Salamov A."/>
            <person name="Lipzen A."/>
            <person name="Mereny Z."/>
            <person name="Hegedus B."/>
            <person name="Baldrian P."/>
            <person name="Stursova M."/>
            <person name="Weitz H."/>
            <person name="Taylor A."/>
            <person name="Grigoriev I.V."/>
            <person name="Nagy L.G."/>
            <person name="Martin F."/>
            <person name="Kauserud H."/>
        </authorList>
    </citation>
    <scope>NUCLEOTIDE SEQUENCE</scope>
    <source>
        <strain evidence="2">CBHHK173m</strain>
    </source>
</reference>